<proteinExistence type="predicted"/>
<sequence length="296" mass="32632">MLKQFTLCSVAAAALSVSSYGLLVLLAGGAAVRAESSQELLSRVYQAGDIDALEKLASEKIQVNASDAVAHFFMGVAYYRQRRLALSRQEFKEVLKYSKSAEEMRRARQYIDAIAQEETSEKQAHESGQVKIAAPADQALGAKTNAGAAAPSHSNLGLSERSLQEHIKRLQEEAKESKQKATEKFDIEVKELRAREKAEGEAASCEKRIKEAFERLAKQEAEIDRDLARRISELHQSEAGLKGGHGDTRILPGKSNLYTRTYEHLGDDSQAVNLPSENAMSAKAQRIEKCKKGKKK</sequence>
<gene>
    <name evidence="3" type="ORF">J0M35_20090</name>
</gene>
<evidence type="ECO:0008006" key="5">
    <source>
        <dbReference type="Google" id="ProtNLM"/>
    </source>
</evidence>
<feature type="region of interest" description="Disordered" evidence="2">
    <location>
        <begin position="266"/>
        <end position="296"/>
    </location>
</feature>
<dbReference type="SUPFAM" id="SSF48452">
    <property type="entry name" value="TPR-like"/>
    <property type="match status" value="1"/>
</dbReference>
<protein>
    <recommendedName>
        <fullName evidence="5">Tetratricopeptide repeat protein</fullName>
    </recommendedName>
</protein>
<dbReference type="AlphaFoldDB" id="A0A8J7TND4"/>
<evidence type="ECO:0000313" key="3">
    <source>
        <dbReference type="EMBL" id="MBN8662679.1"/>
    </source>
</evidence>
<dbReference type="Proteomes" id="UP000664277">
    <property type="component" value="Unassembled WGS sequence"/>
</dbReference>
<evidence type="ECO:0000256" key="1">
    <source>
        <dbReference type="SAM" id="Coils"/>
    </source>
</evidence>
<dbReference type="EMBL" id="JAFLCK010000048">
    <property type="protein sequence ID" value="MBN8662679.1"/>
    <property type="molecule type" value="Genomic_DNA"/>
</dbReference>
<keyword evidence="1" id="KW-0175">Coiled coil</keyword>
<name>A0A8J7TND4_9BACT</name>
<dbReference type="InterPro" id="IPR011990">
    <property type="entry name" value="TPR-like_helical_dom_sf"/>
</dbReference>
<organism evidence="3 4">
    <name type="scientific">Candidatus Obscuribacter phosphatis</name>
    <dbReference type="NCBI Taxonomy" id="1906157"/>
    <lineage>
        <taxon>Bacteria</taxon>
        <taxon>Bacillati</taxon>
        <taxon>Candidatus Melainabacteria</taxon>
        <taxon>Candidatus Obscuribacterales</taxon>
        <taxon>Candidatus Obscuribacteraceae</taxon>
        <taxon>Candidatus Obscuribacter</taxon>
    </lineage>
</organism>
<feature type="compositionally biased region" description="Polar residues" evidence="2">
    <location>
        <begin position="270"/>
        <end position="279"/>
    </location>
</feature>
<evidence type="ECO:0000256" key="2">
    <source>
        <dbReference type="SAM" id="MobiDB-lite"/>
    </source>
</evidence>
<accession>A0A8J7TND4</accession>
<feature type="coiled-coil region" evidence="1">
    <location>
        <begin position="160"/>
        <end position="229"/>
    </location>
</feature>
<comment type="caution">
    <text evidence="3">The sequence shown here is derived from an EMBL/GenBank/DDBJ whole genome shotgun (WGS) entry which is preliminary data.</text>
</comment>
<evidence type="ECO:0000313" key="4">
    <source>
        <dbReference type="Proteomes" id="UP000664277"/>
    </source>
</evidence>
<reference evidence="3" key="1">
    <citation type="submission" date="2021-02" db="EMBL/GenBank/DDBJ databases">
        <title>Genome-Resolved Metagenomics of a Microbial Community Performing Photosynthetic Biological Nutrient Removal.</title>
        <authorList>
            <person name="Mcdaniel E.A."/>
        </authorList>
    </citation>
    <scope>NUCLEOTIDE SEQUENCE</scope>
    <source>
        <strain evidence="3">UWPOB_OBS1</strain>
    </source>
</reference>
<dbReference type="Gene3D" id="1.25.40.10">
    <property type="entry name" value="Tetratricopeptide repeat domain"/>
    <property type="match status" value="1"/>
</dbReference>